<evidence type="ECO:0000313" key="5">
    <source>
        <dbReference type="Proteomes" id="UP000363661"/>
    </source>
</evidence>
<dbReference type="Proteomes" id="UP000078383">
    <property type="component" value="Unassembled WGS sequence"/>
</dbReference>
<gene>
    <name evidence="2" type="ORF">ERS852502_01598</name>
    <name evidence="3" type="ORF">RTSSTS7063_00252</name>
</gene>
<reference evidence="3 5" key="2">
    <citation type="submission" date="2019-07" db="EMBL/GenBank/DDBJ databases">
        <authorList>
            <person name="Hibberd C M."/>
            <person name="Gehrig L. J."/>
            <person name="Chang H.-W."/>
            <person name="Venkatesh S."/>
        </authorList>
    </citation>
    <scope>NUCLEOTIDE SEQUENCE [LARGE SCALE GENOMIC DNA]</scope>
    <source>
        <strain evidence="3">Ruminococcus_torques_SSTS_Bg7063</strain>
    </source>
</reference>
<feature type="transmembrane region" description="Helical" evidence="1">
    <location>
        <begin position="109"/>
        <end position="129"/>
    </location>
</feature>
<feature type="transmembrane region" description="Helical" evidence="1">
    <location>
        <begin position="68"/>
        <end position="89"/>
    </location>
</feature>
<proteinExistence type="predicted"/>
<evidence type="ECO:0000256" key="1">
    <source>
        <dbReference type="SAM" id="Phobius"/>
    </source>
</evidence>
<feature type="transmembrane region" description="Helical" evidence="1">
    <location>
        <begin position="141"/>
        <end position="158"/>
    </location>
</feature>
<accession>A0A173RWN4</accession>
<dbReference type="EMBL" id="CZBX01000006">
    <property type="protein sequence ID" value="CUQ87600.1"/>
    <property type="molecule type" value="Genomic_DNA"/>
</dbReference>
<evidence type="ECO:0000313" key="2">
    <source>
        <dbReference type="EMBL" id="CUQ87600.1"/>
    </source>
</evidence>
<evidence type="ECO:0000313" key="4">
    <source>
        <dbReference type="Proteomes" id="UP000078383"/>
    </source>
</evidence>
<reference evidence="2 4" key="1">
    <citation type="submission" date="2015-09" db="EMBL/GenBank/DDBJ databases">
        <authorList>
            <consortium name="Pathogen Informatics"/>
        </authorList>
    </citation>
    <scope>NUCLEOTIDE SEQUENCE [LARGE SCALE GENOMIC DNA]</scope>
    <source>
        <strain evidence="2 4">2789STDY5834889</strain>
    </source>
</reference>
<dbReference type="OrthoDB" id="2029543at2"/>
<organism evidence="2 4">
    <name type="scientific">[Ruminococcus] torques</name>
    <dbReference type="NCBI Taxonomy" id="33039"/>
    <lineage>
        <taxon>Bacteria</taxon>
        <taxon>Bacillati</taxon>
        <taxon>Bacillota</taxon>
        <taxon>Clostridia</taxon>
        <taxon>Lachnospirales</taxon>
        <taxon>Lachnospiraceae</taxon>
        <taxon>Mediterraneibacter</taxon>
    </lineage>
</organism>
<name>A0A173RWN4_9FIRM</name>
<evidence type="ECO:0000313" key="3">
    <source>
        <dbReference type="EMBL" id="VUW93632.1"/>
    </source>
</evidence>
<dbReference type="EMBL" id="CABHNA010000019">
    <property type="protein sequence ID" value="VUW93632.1"/>
    <property type="molecule type" value="Genomic_DNA"/>
</dbReference>
<sequence>MRTYVTHYFNFEYIGIYLLVSLIGLAVVIGIVLGVAKLKTRQRLQDDSLSHKAIRRINRHHQERKRSIIESFFEMVFASTSVLIFLSLYYVIDERIPGVSIYWQKYQDIILLLFLCFSVILNGWLDIVFVPLEEIDSNQKASIRLVSSFYIILILLYIKFIYNDDNYDSLMMYFITLAVGRFIYFDFTMDDFLSTLHGFWEELPLLILMASYSGFVCWFGFYTGFLLTSNGVIVSTLLAHLFMVCSIFILDKTRVLRLVM</sequence>
<keyword evidence="1" id="KW-1133">Transmembrane helix</keyword>
<dbReference type="AlphaFoldDB" id="A0A173RWN4"/>
<feature type="transmembrane region" description="Helical" evidence="1">
    <location>
        <begin position="199"/>
        <end position="221"/>
    </location>
</feature>
<dbReference type="Proteomes" id="UP000363661">
    <property type="component" value="Unassembled WGS sequence"/>
</dbReference>
<keyword evidence="1" id="KW-0472">Membrane</keyword>
<feature type="transmembrane region" description="Helical" evidence="1">
    <location>
        <begin position="227"/>
        <end position="250"/>
    </location>
</feature>
<keyword evidence="5" id="KW-1185">Reference proteome</keyword>
<feature type="transmembrane region" description="Helical" evidence="1">
    <location>
        <begin position="170"/>
        <end position="187"/>
    </location>
</feature>
<dbReference type="RefSeq" id="WP_054751409.1">
    <property type="nucleotide sequence ID" value="NZ_CABHNA010000019.1"/>
</dbReference>
<protein>
    <submittedName>
        <fullName evidence="2">Uncharacterized protein</fullName>
    </submittedName>
</protein>
<keyword evidence="1" id="KW-0812">Transmembrane</keyword>
<feature type="transmembrane region" description="Helical" evidence="1">
    <location>
        <begin position="14"/>
        <end position="36"/>
    </location>
</feature>